<evidence type="ECO:0000259" key="4">
    <source>
        <dbReference type="PROSITE" id="PS50222"/>
    </source>
</evidence>
<dbReference type="Pfam" id="PF13202">
    <property type="entry name" value="EF-hand_5"/>
    <property type="match status" value="3"/>
</dbReference>
<dbReference type="PROSITE" id="PS00018">
    <property type="entry name" value="EF_HAND_1"/>
    <property type="match status" value="2"/>
</dbReference>
<dbReference type="InterPro" id="IPR018247">
    <property type="entry name" value="EF_Hand_1_Ca_BS"/>
</dbReference>
<dbReference type="EnsemblMetazoa" id="G26636.2">
    <property type="protein sequence ID" value="G26636.2:cds"/>
    <property type="gene ID" value="G26636"/>
</dbReference>
<protein>
    <recommendedName>
        <fullName evidence="4">EF-hand domain-containing protein</fullName>
    </recommendedName>
</protein>
<dbReference type="InterPro" id="IPR002048">
    <property type="entry name" value="EF_hand_dom"/>
</dbReference>
<evidence type="ECO:0000256" key="2">
    <source>
        <dbReference type="ARBA" id="ARBA00022737"/>
    </source>
</evidence>
<dbReference type="AlphaFoldDB" id="A0A8W8L645"/>
<keyword evidence="2" id="KW-0677">Repeat</keyword>
<dbReference type="PROSITE" id="PS50222">
    <property type="entry name" value="EF_HAND_2"/>
    <property type="match status" value="2"/>
</dbReference>
<evidence type="ECO:0000256" key="1">
    <source>
        <dbReference type="ARBA" id="ARBA00022723"/>
    </source>
</evidence>
<evidence type="ECO:0000256" key="3">
    <source>
        <dbReference type="ARBA" id="ARBA00022837"/>
    </source>
</evidence>
<dbReference type="Proteomes" id="UP000005408">
    <property type="component" value="Unassembled WGS sequence"/>
</dbReference>
<dbReference type="PANTHER" id="PTHR10827">
    <property type="entry name" value="RETICULOCALBIN"/>
    <property type="match status" value="1"/>
</dbReference>
<reference evidence="5" key="1">
    <citation type="submission" date="2022-08" db="UniProtKB">
        <authorList>
            <consortium name="EnsemblMetazoa"/>
        </authorList>
    </citation>
    <scope>IDENTIFICATION</scope>
    <source>
        <strain evidence="5">05x7-T-G4-1.051#20</strain>
    </source>
</reference>
<dbReference type="Gene3D" id="1.10.238.10">
    <property type="entry name" value="EF-hand"/>
    <property type="match status" value="2"/>
</dbReference>
<keyword evidence="1" id="KW-0479">Metal-binding</keyword>
<name>A0A8W8L645_MAGGI</name>
<keyword evidence="6" id="KW-1185">Reference proteome</keyword>
<organism evidence="5 6">
    <name type="scientific">Magallana gigas</name>
    <name type="common">Pacific oyster</name>
    <name type="synonym">Crassostrea gigas</name>
    <dbReference type="NCBI Taxonomy" id="29159"/>
    <lineage>
        <taxon>Eukaryota</taxon>
        <taxon>Metazoa</taxon>
        <taxon>Spiralia</taxon>
        <taxon>Lophotrochozoa</taxon>
        <taxon>Mollusca</taxon>
        <taxon>Bivalvia</taxon>
        <taxon>Autobranchia</taxon>
        <taxon>Pteriomorphia</taxon>
        <taxon>Ostreida</taxon>
        <taxon>Ostreoidea</taxon>
        <taxon>Ostreidae</taxon>
        <taxon>Magallana</taxon>
    </lineage>
</organism>
<dbReference type="SUPFAM" id="SSF47473">
    <property type="entry name" value="EF-hand"/>
    <property type="match status" value="2"/>
</dbReference>
<evidence type="ECO:0000313" key="5">
    <source>
        <dbReference type="EnsemblMetazoa" id="G26636.2:cds"/>
    </source>
</evidence>
<dbReference type="InterPro" id="IPR011992">
    <property type="entry name" value="EF-hand-dom_pair"/>
</dbReference>
<keyword evidence="3" id="KW-0106">Calcium</keyword>
<evidence type="ECO:0000313" key="6">
    <source>
        <dbReference type="Proteomes" id="UP000005408"/>
    </source>
</evidence>
<accession>A0A8W8L645</accession>
<feature type="domain" description="EF-hand" evidence="4">
    <location>
        <begin position="213"/>
        <end position="248"/>
    </location>
</feature>
<dbReference type="Pfam" id="PF13833">
    <property type="entry name" value="EF-hand_8"/>
    <property type="match status" value="1"/>
</dbReference>
<dbReference type="GO" id="GO:0005509">
    <property type="term" value="F:calcium ion binding"/>
    <property type="evidence" value="ECO:0007669"/>
    <property type="project" value="InterPro"/>
</dbReference>
<feature type="domain" description="EF-hand" evidence="4">
    <location>
        <begin position="167"/>
        <end position="202"/>
    </location>
</feature>
<sequence>MRHFIFVQAVSSVFTQNHPEHTQMVEQAFLRLDLHPKDGNGKLTYAEFAAHAIDNLQRHQLFDSFDTNKDGFLTKVELVDNNYNAMDVDGDNQVTKMNLPITTYHLNVRVFSYIVPNGTGKGTSVAMKHLIFVLVISSVFAQNHPEQTQVVDQAFQSLDLHPKDGVLEKNELTAIFTERDTDGNGKLVYSDMDNLMQREVFNYLDTNTDGFLTKVELVDNTYKAMDINGDNQVTKNEFSHYYLNLIQHLQQAQLGR</sequence>
<proteinExistence type="predicted"/>
<dbReference type="PANTHER" id="PTHR10827:SF98">
    <property type="entry name" value="45 KDA CALCIUM-BINDING PROTEIN"/>
    <property type="match status" value="1"/>
</dbReference>